<evidence type="ECO:0000256" key="1">
    <source>
        <dbReference type="SAM" id="MobiDB-lite"/>
    </source>
</evidence>
<reference evidence="2" key="1">
    <citation type="journal article" date="2013" name="Genome Biol.">
        <title>Draft genome of the mountain pine beetle, Dendroctonus ponderosae Hopkins, a major forest pest.</title>
        <authorList>
            <person name="Keeling C.I."/>
            <person name="Yuen M.M."/>
            <person name="Liao N.Y."/>
            <person name="Docking T.R."/>
            <person name="Chan S.K."/>
            <person name="Taylor G.A."/>
            <person name="Palmquist D.L."/>
            <person name="Jackman S.D."/>
            <person name="Nguyen A."/>
            <person name="Li M."/>
            <person name="Henderson H."/>
            <person name="Janes J.K."/>
            <person name="Zhao Y."/>
            <person name="Pandoh P."/>
            <person name="Moore R."/>
            <person name="Sperling F.A."/>
            <person name="Huber D.P."/>
            <person name="Birol I."/>
            <person name="Jones S.J."/>
            <person name="Bohlmann J."/>
        </authorList>
    </citation>
    <scope>NUCLEOTIDE SEQUENCE</scope>
</reference>
<organism evidence="2">
    <name type="scientific">Dendroctonus ponderosae</name>
    <name type="common">Mountain pine beetle</name>
    <dbReference type="NCBI Taxonomy" id="77166"/>
    <lineage>
        <taxon>Eukaryota</taxon>
        <taxon>Metazoa</taxon>
        <taxon>Ecdysozoa</taxon>
        <taxon>Arthropoda</taxon>
        <taxon>Hexapoda</taxon>
        <taxon>Insecta</taxon>
        <taxon>Pterygota</taxon>
        <taxon>Neoptera</taxon>
        <taxon>Endopterygota</taxon>
        <taxon>Coleoptera</taxon>
        <taxon>Polyphaga</taxon>
        <taxon>Cucujiformia</taxon>
        <taxon>Curculionidae</taxon>
        <taxon>Scolytinae</taxon>
        <taxon>Dendroctonus</taxon>
    </lineage>
</organism>
<accession>N6UHG2</accession>
<gene>
    <name evidence="2" type="ORF">YQE_02420</name>
</gene>
<sequence>MVLAEVPIHIWTPMAKDTPSATQPESMDLLQLETVSLKRSPQLCLWLLSLNTSLFPSTILLSTAHLNSNNLNTGPSPSTNHNLNPNPNLSLSTNPNPNISHSLNLSLNTSLNHSLNTGHSPTMTLTPLLQPLTDSTHQANCL</sequence>
<proteinExistence type="predicted"/>
<feature type="compositionally biased region" description="Low complexity" evidence="1">
    <location>
        <begin position="75"/>
        <end position="97"/>
    </location>
</feature>
<feature type="non-terminal residue" evidence="2">
    <location>
        <position position="1"/>
    </location>
</feature>
<feature type="region of interest" description="Disordered" evidence="1">
    <location>
        <begin position="71"/>
        <end position="97"/>
    </location>
</feature>
<dbReference type="HOGENOM" id="CLU_1817752_0_0_1"/>
<dbReference type="EMBL" id="KB740187">
    <property type="protein sequence ID" value="ENN81175.1"/>
    <property type="molecule type" value="Genomic_DNA"/>
</dbReference>
<protein>
    <submittedName>
        <fullName evidence="2">Uncharacterized protein</fullName>
    </submittedName>
</protein>
<dbReference type="AlphaFoldDB" id="N6UHG2"/>
<name>N6UHG2_DENPD</name>
<evidence type="ECO:0000313" key="2">
    <source>
        <dbReference type="EMBL" id="ENN81175.1"/>
    </source>
</evidence>